<accession>A0A8J2YHU5</accession>
<feature type="domain" description="VOC" evidence="2">
    <location>
        <begin position="10"/>
        <end position="127"/>
    </location>
</feature>
<dbReference type="PANTHER" id="PTHR43279:SF1">
    <property type="entry name" value="CATECHOL-2,3-DIOXYGENASE"/>
    <property type="match status" value="1"/>
</dbReference>
<dbReference type="InterPro" id="IPR018146">
    <property type="entry name" value="Glyoxalase_1_CS"/>
</dbReference>
<evidence type="ECO:0000256" key="1">
    <source>
        <dbReference type="ARBA" id="ARBA00022723"/>
    </source>
</evidence>
<dbReference type="Gene3D" id="3.10.180.10">
    <property type="entry name" value="2,3-Dihydroxybiphenyl 1,2-Dioxygenase, domain 1"/>
    <property type="match status" value="2"/>
</dbReference>
<name>A0A8J2YHU5_9BACL</name>
<dbReference type="InterPro" id="IPR004360">
    <property type="entry name" value="Glyas_Fos-R_dOase_dom"/>
</dbReference>
<dbReference type="PROSITE" id="PS00934">
    <property type="entry name" value="GLYOXALASE_I_1"/>
    <property type="match status" value="1"/>
</dbReference>
<dbReference type="SUPFAM" id="SSF54593">
    <property type="entry name" value="Glyoxalase/Bleomycin resistance protein/Dihydroxybiphenyl dioxygenase"/>
    <property type="match status" value="2"/>
</dbReference>
<keyword evidence="4" id="KW-1185">Reference proteome</keyword>
<dbReference type="PROSITE" id="PS51819">
    <property type="entry name" value="VOC"/>
    <property type="match status" value="2"/>
</dbReference>
<dbReference type="EMBL" id="BMIR01000010">
    <property type="protein sequence ID" value="GGE44029.1"/>
    <property type="molecule type" value="Genomic_DNA"/>
</dbReference>
<feature type="domain" description="VOC" evidence="2">
    <location>
        <begin position="169"/>
        <end position="283"/>
    </location>
</feature>
<reference evidence="3" key="2">
    <citation type="submission" date="2020-09" db="EMBL/GenBank/DDBJ databases">
        <authorList>
            <person name="Sun Q."/>
            <person name="Zhou Y."/>
        </authorList>
    </citation>
    <scope>NUCLEOTIDE SEQUENCE</scope>
    <source>
        <strain evidence="3">CGMCC 1.15371</strain>
    </source>
</reference>
<sequence length="283" mass="31718">MSFHQKPNIVIDTIHLLVTDMERSLKFYQNILGFGLLKRNQREALLTVDGHKGLITLETSEQVLPRQPRRTGLYHFALLLPDRQALAQMLLHLLKVHYPLEGASDHLVSEALYLSDPDGNGIEIYADRPSETWEWQNGQVSMLTKALDAEDLLEESGGTGLTELPSNTLMGHIHLHVSDLQAAERFYCDGLGFRIVSRYGHQALFISTGGYHHHIGLNVWNGVGAPAPDKNSVGLKWMTLKYPDEGARLHAVEQLQQMGVGIEEREGDIWTQDPSGTQIKLMV</sequence>
<dbReference type="PANTHER" id="PTHR43279">
    <property type="entry name" value="CATECHOL-2,3-DIOXYGENASE"/>
    <property type="match status" value="1"/>
</dbReference>
<dbReference type="AlphaFoldDB" id="A0A8J2YHU5"/>
<proteinExistence type="predicted"/>
<comment type="caution">
    <text evidence="3">The sequence shown here is derived from an EMBL/GenBank/DDBJ whole genome shotgun (WGS) entry which is preliminary data.</text>
</comment>
<dbReference type="CDD" id="cd07255">
    <property type="entry name" value="VOC_BsCatE_like_N"/>
    <property type="match status" value="1"/>
</dbReference>
<reference evidence="3" key="1">
    <citation type="journal article" date="2014" name="Int. J. Syst. Evol. Microbiol.">
        <title>Complete genome sequence of Corynebacterium casei LMG S-19264T (=DSM 44701T), isolated from a smear-ripened cheese.</title>
        <authorList>
            <consortium name="US DOE Joint Genome Institute (JGI-PGF)"/>
            <person name="Walter F."/>
            <person name="Albersmeier A."/>
            <person name="Kalinowski J."/>
            <person name="Ruckert C."/>
        </authorList>
    </citation>
    <scope>NUCLEOTIDE SEQUENCE</scope>
    <source>
        <strain evidence="3">CGMCC 1.15371</strain>
    </source>
</reference>
<dbReference type="GO" id="GO:0004462">
    <property type="term" value="F:lactoylglutathione lyase activity"/>
    <property type="evidence" value="ECO:0007669"/>
    <property type="project" value="InterPro"/>
</dbReference>
<keyword evidence="1" id="KW-0479">Metal-binding</keyword>
<dbReference type="Proteomes" id="UP000628775">
    <property type="component" value="Unassembled WGS sequence"/>
</dbReference>
<dbReference type="GO" id="GO:0046872">
    <property type="term" value="F:metal ion binding"/>
    <property type="evidence" value="ECO:0007669"/>
    <property type="project" value="UniProtKB-KW"/>
</dbReference>
<evidence type="ECO:0000259" key="2">
    <source>
        <dbReference type="PROSITE" id="PS51819"/>
    </source>
</evidence>
<organism evidence="3 4">
    <name type="scientific">Pullulanibacillus camelliae</name>
    <dbReference type="NCBI Taxonomy" id="1707096"/>
    <lineage>
        <taxon>Bacteria</taxon>
        <taxon>Bacillati</taxon>
        <taxon>Bacillota</taxon>
        <taxon>Bacilli</taxon>
        <taxon>Bacillales</taxon>
        <taxon>Sporolactobacillaceae</taxon>
        <taxon>Pullulanibacillus</taxon>
    </lineage>
</organism>
<dbReference type="InterPro" id="IPR029068">
    <property type="entry name" value="Glyas_Bleomycin-R_OHBP_Dase"/>
</dbReference>
<evidence type="ECO:0000313" key="3">
    <source>
        <dbReference type="EMBL" id="GGE44029.1"/>
    </source>
</evidence>
<evidence type="ECO:0000313" key="4">
    <source>
        <dbReference type="Proteomes" id="UP000628775"/>
    </source>
</evidence>
<dbReference type="InterPro" id="IPR037523">
    <property type="entry name" value="VOC_core"/>
</dbReference>
<dbReference type="RefSeq" id="WP_188694022.1">
    <property type="nucleotide sequence ID" value="NZ_BMIR01000010.1"/>
</dbReference>
<gene>
    <name evidence="3" type="ORF">GCM10011391_23520</name>
</gene>
<dbReference type="Pfam" id="PF00903">
    <property type="entry name" value="Glyoxalase"/>
    <property type="match status" value="2"/>
</dbReference>
<dbReference type="CDD" id="cd16359">
    <property type="entry name" value="VOC_BsCatE_like_C"/>
    <property type="match status" value="1"/>
</dbReference>
<protein>
    <submittedName>
        <fullName evidence="3">Glyoxalase</fullName>
    </submittedName>
</protein>